<accession>A0A4R5LCU4</accession>
<evidence type="ECO:0000313" key="13">
    <source>
        <dbReference type="EMBL" id="TDG06144.1"/>
    </source>
</evidence>
<evidence type="ECO:0000256" key="3">
    <source>
        <dbReference type="ARBA" id="ARBA00022448"/>
    </source>
</evidence>
<keyword evidence="6 11" id="KW-0732">Signal</keyword>
<dbReference type="Proteomes" id="UP000295606">
    <property type="component" value="Unassembled WGS sequence"/>
</dbReference>
<dbReference type="GO" id="GO:0015288">
    <property type="term" value="F:porin activity"/>
    <property type="evidence" value="ECO:0007669"/>
    <property type="project" value="UniProtKB-KW"/>
</dbReference>
<protein>
    <submittedName>
        <fullName evidence="13">Porin</fullName>
    </submittedName>
</protein>
<keyword evidence="5" id="KW-0812">Transmembrane</keyword>
<keyword evidence="4" id="KW-1134">Transmembrane beta strand</keyword>
<dbReference type="InterPro" id="IPR050298">
    <property type="entry name" value="Gram-neg_bact_OMP"/>
</dbReference>
<dbReference type="InterPro" id="IPR033900">
    <property type="entry name" value="Gram_neg_porin_domain"/>
</dbReference>
<dbReference type="PRINTS" id="PR00182">
    <property type="entry name" value="ECOLNEIPORIN"/>
</dbReference>
<dbReference type="Gene3D" id="2.40.160.10">
    <property type="entry name" value="Porin"/>
    <property type="match status" value="1"/>
</dbReference>
<evidence type="ECO:0000259" key="12">
    <source>
        <dbReference type="Pfam" id="PF13609"/>
    </source>
</evidence>
<dbReference type="InterPro" id="IPR002299">
    <property type="entry name" value="Porin_Neis"/>
</dbReference>
<dbReference type="GO" id="GO:0009279">
    <property type="term" value="C:cell outer membrane"/>
    <property type="evidence" value="ECO:0007669"/>
    <property type="project" value="UniProtKB-SubCell"/>
</dbReference>
<feature type="domain" description="Porin" evidence="12">
    <location>
        <begin position="22"/>
        <end position="319"/>
    </location>
</feature>
<dbReference type="GO" id="GO:0046930">
    <property type="term" value="C:pore complex"/>
    <property type="evidence" value="ECO:0007669"/>
    <property type="project" value="UniProtKB-KW"/>
</dbReference>
<organism evidence="13 14">
    <name type="scientific">Paraburkholderia guartelaensis</name>
    <dbReference type="NCBI Taxonomy" id="2546446"/>
    <lineage>
        <taxon>Bacteria</taxon>
        <taxon>Pseudomonadati</taxon>
        <taxon>Pseudomonadota</taxon>
        <taxon>Betaproteobacteria</taxon>
        <taxon>Burkholderiales</taxon>
        <taxon>Burkholderiaceae</taxon>
        <taxon>Paraburkholderia</taxon>
    </lineage>
</organism>
<dbReference type="PANTHER" id="PTHR34501">
    <property type="entry name" value="PROTEIN YDDL-RELATED"/>
    <property type="match status" value="1"/>
</dbReference>
<evidence type="ECO:0000256" key="1">
    <source>
        <dbReference type="ARBA" id="ARBA00004571"/>
    </source>
</evidence>
<evidence type="ECO:0000256" key="11">
    <source>
        <dbReference type="SAM" id="SignalP"/>
    </source>
</evidence>
<dbReference type="PANTHER" id="PTHR34501:SF9">
    <property type="entry name" value="MAJOR OUTER MEMBRANE PROTEIN P.IA"/>
    <property type="match status" value="1"/>
</dbReference>
<comment type="caution">
    <text evidence="13">The sequence shown here is derived from an EMBL/GenBank/DDBJ whole genome shotgun (WGS) entry which is preliminary data.</text>
</comment>
<keyword evidence="8" id="KW-0626">Porin</keyword>
<comment type="subunit">
    <text evidence="2">Homotrimer.</text>
</comment>
<dbReference type="SUPFAM" id="SSF56935">
    <property type="entry name" value="Porins"/>
    <property type="match status" value="1"/>
</dbReference>
<evidence type="ECO:0000256" key="7">
    <source>
        <dbReference type="ARBA" id="ARBA00023065"/>
    </source>
</evidence>
<keyword evidence="3" id="KW-0813">Transport</keyword>
<feature type="signal peptide" evidence="11">
    <location>
        <begin position="1"/>
        <end position="34"/>
    </location>
</feature>
<evidence type="ECO:0000256" key="2">
    <source>
        <dbReference type="ARBA" id="ARBA00011233"/>
    </source>
</evidence>
<feature type="chain" id="PRO_5020213719" evidence="11">
    <location>
        <begin position="35"/>
        <end position="352"/>
    </location>
</feature>
<dbReference type="InterPro" id="IPR023614">
    <property type="entry name" value="Porin_dom_sf"/>
</dbReference>
<evidence type="ECO:0000256" key="10">
    <source>
        <dbReference type="ARBA" id="ARBA00023237"/>
    </source>
</evidence>
<reference evidence="13 14" key="1">
    <citation type="submission" date="2019-03" db="EMBL/GenBank/DDBJ databases">
        <title>Paraburkholderia sp. isolated from native Mimosa gymnas in Guartela State Park, Brazil.</title>
        <authorList>
            <person name="Paulitsch F."/>
            <person name="Hungria M."/>
            <person name="Delamuta J.R.M."/>
            <person name="Ribeiro R.A."/>
            <person name="Dall'Agnol R."/>
            <person name="Silva J.S.B."/>
        </authorList>
    </citation>
    <scope>NUCLEOTIDE SEQUENCE [LARGE SCALE GENOMIC DNA]</scope>
    <source>
        <strain evidence="13 14">CNPSo 3008</strain>
    </source>
</reference>
<evidence type="ECO:0000256" key="6">
    <source>
        <dbReference type="ARBA" id="ARBA00022729"/>
    </source>
</evidence>
<dbReference type="OrthoDB" id="8576858at2"/>
<dbReference type="CDD" id="cd00342">
    <property type="entry name" value="gram_neg_porins"/>
    <property type="match status" value="1"/>
</dbReference>
<evidence type="ECO:0000313" key="14">
    <source>
        <dbReference type="Proteomes" id="UP000295606"/>
    </source>
</evidence>
<evidence type="ECO:0000256" key="8">
    <source>
        <dbReference type="ARBA" id="ARBA00023114"/>
    </source>
</evidence>
<proteinExistence type="predicted"/>
<evidence type="ECO:0000256" key="9">
    <source>
        <dbReference type="ARBA" id="ARBA00023136"/>
    </source>
</evidence>
<dbReference type="InterPro" id="IPR001702">
    <property type="entry name" value="Porin_Gram-ve"/>
</dbReference>
<gene>
    <name evidence="13" type="ORF">E1N52_21540</name>
</gene>
<dbReference type="PRINTS" id="PR00184">
    <property type="entry name" value="NEISSPPORIN"/>
</dbReference>
<dbReference type="Pfam" id="PF13609">
    <property type="entry name" value="Porin_4"/>
    <property type="match status" value="1"/>
</dbReference>
<evidence type="ECO:0000256" key="4">
    <source>
        <dbReference type="ARBA" id="ARBA00022452"/>
    </source>
</evidence>
<name>A0A4R5LCU4_9BURK</name>
<dbReference type="GO" id="GO:0034220">
    <property type="term" value="P:monoatomic ion transmembrane transport"/>
    <property type="evidence" value="ECO:0007669"/>
    <property type="project" value="InterPro"/>
</dbReference>
<sequence>MKKHPAMALRPSARAIRSTLCATALGLFAHDALAQDGVTLYGLIDEFAQYVNTGNGYTAALGSSGQWGSRFGLKGKEDLGGGQTLSFALENGFNPTDGTLATKGSLFDRQAWVGLSGGWGTVRVGRQNSPLFNDQGGQDAFGGVTQASAMDNLTVFTFRTSNTVSYVTPEFAGLQAGVYVGFGDAGGLRAAGSSQQFDVTYAHGPFAAFVAGQWLKNSEGSATDRTIMAGTSYAIGSATIFGGYSDMKWPDLALNAYTVGLSAKYQFNVSNAVSLGYATLHDRTSQGDNADQIGLMYEYDLSKTTNFYGALSFLRNRNQASYTLAGAANPGLPLAYPGADARGVQIGIVQRF</sequence>
<keyword evidence="9" id="KW-0472">Membrane</keyword>
<evidence type="ECO:0000256" key="5">
    <source>
        <dbReference type="ARBA" id="ARBA00022692"/>
    </source>
</evidence>
<keyword evidence="7" id="KW-0406">Ion transport</keyword>
<dbReference type="AlphaFoldDB" id="A0A4R5LCU4"/>
<keyword evidence="10" id="KW-0998">Cell outer membrane</keyword>
<comment type="subcellular location">
    <subcellularLocation>
        <location evidence="1">Cell outer membrane</location>
        <topology evidence="1">Multi-pass membrane protein</topology>
    </subcellularLocation>
</comment>
<dbReference type="EMBL" id="SMOD01000016">
    <property type="protein sequence ID" value="TDG06144.1"/>
    <property type="molecule type" value="Genomic_DNA"/>
</dbReference>